<dbReference type="STRING" id="1448320.A0A319D448"/>
<reference evidence="5 6" key="1">
    <citation type="submission" date="2018-02" db="EMBL/GenBank/DDBJ databases">
        <title>The genomes of Aspergillus section Nigri reveals drivers in fungal speciation.</title>
        <authorList>
            <consortium name="DOE Joint Genome Institute"/>
            <person name="Vesth T.C."/>
            <person name="Nybo J."/>
            <person name="Theobald S."/>
            <person name="Brandl J."/>
            <person name="Frisvad J.C."/>
            <person name="Nielsen K.F."/>
            <person name="Lyhne E.K."/>
            <person name="Kogle M.E."/>
            <person name="Kuo A."/>
            <person name="Riley R."/>
            <person name="Clum A."/>
            <person name="Nolan M."/>
            <person name="Lipzen A."/>
            <person name="Salamov A."/>
            <person name="Henrissat B."/>
            <person name="Wiebenga A."/>
            <person name="De vries R.P."/>
            <person name="Grigoriev I.V."/>
            <person name="Mortensen U.H."/>
            <person name="Andersen M.R."/>
            <person name="Baker S.E."/>
        </authorList>
    </citation>
    <scope>NUCLEOTIDE SEQUENCE [LARGE SCALE GENOMIC DNA]</scope>
    <source>
        <strain evidence="5 6">CBS 707.79</strain>
    </source>
</reference>
<dbReference type="SUPFAM" id="SSF48403">
    <property type="entry name" value="Ankyrin repeat"/>
    <property type="match status" value="1"/>
</dbReference>
<evidence type="ECO:0000313" key="5">
    <source>
        <dbReference type="EMBL" id="PYH89267.1"/>
    </source>
</evidence>
<dbReference type="InterPro" id="IPR002110">
    <property type="entry name" value="Ankyrin_rpt"/>
</dbReference>
<evidence type="ECO:0000256" key="2">
    <source>
        <dbReference type="ARBA" id="ARBA00022737"/>
    </source>
</evidence>
<dbReference type="PROSITE" id="PS50181">
    <property type="entry name" value="FBOX"/>
    <property type="match status" value="1"/>
</dbReference>
<proteinExistence type="inferred from homology"/>
<dbReference type="VEuPathDB" id="FungiDB:BO71DRAFT_434957"/>
<keyword evidence="3" id="KW-0040">ANK repeat</keyword>
<dbReference type="SMART" id="SM00248">
    <property type="entry name" value="ANK"/>
    <property type="match status" value="5"/>
</dbReference>
<evidence type="ECO:0000256" key="1">
    <source>
        <dbReference type="ARBA" id="ARBA00005949"/>
    </source>
</evidence>
<evidence type="ECO:0000313" key="6">
    <source>
        <dbReference type="Proteomes" id="UP000247810"/>
    </source>
</evidence>
<feature type="domain" description="F-box" evidence="4">
    <location>
        <begin position="1"/>
        <end position="47"/>
    </location>
</feature>
<dbReference type="Gene3D" id="1.25.40.20">
    <property type="entry name" value="Ankyrin repeat-containing domain"/>
    <property type="match status" value="2"/>
</dbReference>
<keyword evidence="2" id="KW-0677">Repeat</keyword>
<dbReference type="OrthoDB" id="539213at2759"/>
<name>A0A319D448_9EURO</name>
<sequence>MLLSLPTELLLEVAKLLDPKCFAALCKVCRDVRSSVQCLTTSMATEYAKGPAEHYCHLIEHKDGIVHRKRKPCSLCPNYDPNAFYRPVDRAEKRKNSLKHLLYVPQPLFDAVRGGDCARVQSFLEAGVDPNIYSRKGLRPLYLCGPNVDMTNLLLRYGANPNLPSPKSWTLLDSLCWTWYRYLSRGDDEEVVWALLRAGGIVKLDTTVQVLCQVDSTLDALKCVARNGTNFADMLDGYADCDYAYPWMNPEKGSILHTLLTTAEYESLDCIIETAPSTLHNTLGGVNVLSWAIYEGHRNAALYLLKKGVKVQNLYPEAEDPLLSAMELGHSGVLEELLNHPGLDPDDQHWAECVRILEQDFNFTLMSTILRNERHGRRVLELMNMKVWEGPYASILEARARDDGSPLAIYRNNLVHILLGRTHDVSGLEDLLNRVRELRETANTGREH</sequence>
<dbReference type="Proteomes" id="UP000247810">
    <property type="component" value="Unassembled WGS sequence"/>
</dbReference>
<keyword evidence="6" id="KW-1185">Reference proteome</keyword>
<dbReference type="GO" id="GO:0016567">
    <property type="term" value="P:protein ubiquitination"/>
    <property type="evidence" value="ECO:0007669"/>
    <property type="project" value="TreeGrafter"/>
</dbReference>
<dbReference type="PANTHER" id="PTHR24136:SF15">
    <property type="entry name" value="ANK_REP_REGION DOMAIN-CONTAINING PROTEIN"/>
    <property type="match status" value="1"/>
</dbReference>
<dbReference type="PANTHER" id="PTHR24136">
    <property type="entry name" value="SOWAH (DROSOPHILA) HOMOLOG"/>
    <property type="match status" value="1"/>
</dbReference>
<dbReference type="AlphaFoldDB" id="A0A319D448"/>
<dbReference type="InterPro" id="IPR036770">
    <property type="entry name" value="Ankyrin_rpt-contain_sf"/>
</dbReference>
<evidence type="ECO:0000256" key="3">
    <source>
        <dbReference type="ARBA" id="ARBA00023043"/>
    </source>
</evidence>
<dbReference type="EMBL" id="KZ826038">
    <property type="protein sequence ID" value="PYH89267.1"/>
    <property type="molecule type" value="Genomic_DNA"/>
</dbReference>
<protein>
    <submittedName>
        <fullName evidence="5">Ankyrin</fullName>
    </submittedName>
</protein>
<accession>A0A319D448</accession>
<gene>
    <name evidence="5" type="ORF">BO71DRAFT_434957</name>
</gene>
<dbReference type="GO" id="GO:0045732">
    <property type="term" value="P:positive regulation of protein catabolic process"/>
    <property type="evidence" value="ECO:0007669"/>
    <property type="project" value="TreeGrafter"/>
</dbReference>
<dbReference type="InterPro" id="IPR001810">
    <property type="entry name" value="F-box_dom"/>
</dbReference>
<dbReference type="InterPro" id="IPR051573">
    <property type="entry name" value="Ankyrin-SOCS_box_domain"/>
</dbReference>
<evidence type="ECO:0000259" key="4">
    <source>
        <dbReference type="PROSITE" id="PS50181"/>
    </source>
</evidence>
<organism evidence="5 6">
    <name type="scientific">Aspergillus ellipticus CBS 707.79</name>
    <dbReference type="NCBI Taxonomy" id="1448320"/>
    <lineage>
        <taxon>Eukaryota</taxon>
        <taxon>Fungi</taxon>
        <taxon>Dikarya</taxon>
        <taxon>Ascomycota</taxon>
        <taxon>Pezizomycotina</taxon>
        <taxon>Eurotiomycetes</taxon>
        <taxon>Eurotiomycetidae</taxon>
        <taxon>Eurotiales</taxon>
        <taxon>Aspergillaceae</taxon>
        <taxon>Aspergillus</taxon>
        <taxon>Aspergillus subgen. Circumdati</taxon>
    </lineage>
</organism>
<comment type="similarity">
    <text evidence="1">Belongs to the ankyrin SOCS box (ASB) family.</text>
</comment>